<dbReference type="Proteomes" id="UP000266313">
    <property type="component" value="Chromosome"/>
</dbReference>
<protein>
    <submittedName>
        <fullName evidence="1">Uncharacterized protein</fullName>
    </submittedName>
</protein>
<organism evidence="1 2">
    <name type="scientific">Methylocaldum marinum</name>
    <dbReference type="NCBI Taxonomy" id="1432792"/>
    <lineage>
        <taxon>Bacteria</taxon>
        <taxon>Pseudomonadati</taxon>
        <taxon>Pseudomonadota</taxon>
        <taxon>Gammaproteobacteria</taxon>
        <taxon>Methylococcales</taxon>
        <taxon>Methylococcaceae</taxon>
        <taxon>Methylocaldum</taxon>
    </lineage>
</organism>
<sequence length="97" mass="11021">MFSGLALGGVIYAVLLQSDEIKTNQTHLAKSIRANEISARLMAYSTLLQECDNALLRYERWEKVSPNSDYKQVKAKVRESANAYRAEIEKLLNELKT</sequence>
<dbReference type="AlphaFoldDB" id="A0A250KTY0"/>
<gene>
    <name evidence="1" type="ORF">sS8_1278</name>
</gene>
<reference evidence="1 2" key="1">
    <citation type="submission" date="2016-12" db="EMBL/GenBank/DDBJ databases">
        <title>Genome sequencing of Methylocaldum marinum.</title>
        <authorList>
            <person name="Takeuchi M."/>
            <person name="Kamagata Y."/>
            <person name="Hiraoka S."/>
            <person name="Oshima K."/>
            <person name="Hattori M."/>
            <person name="Iwasaki W."/>
        </authorList>
    </citation>
    <scope>NUCLEOTIDE SEQUENCE [LARGE SCALE GENOMIC DNA]</scope>
    <source>
        <strain evidence="1 2">S8</strain>
    </source>
</reference>
<dbReference type="EMBL" id="AP017928">
    <property type="protein sequence ID" value="BBA33239.1"/>
    <property type="molecule type" value="Genomic_DNA"/>
</dbReference>
<accession>A0A250KTY0</accession>
<dbReference type="KEGG" id="mmai:sS8_1278"/>
<keyword evidence="2" id="KW-1185">Reference proteome</keyword>
<evidence type="ECO:0000313" key="2">
    <source>
        <dbReference type="Proteomes" id="UP000266313"/>
    </source>
</evidence>
<evidence type="ECO:0000313" key="1">
    <source>
        <dbReference type="EMBL" id="BBA33239.1"/>
    </source>
</evidence>
<proteinExistence type="predicted"/>
<name>A0A250KTY0_9GAMM</name>